<dbReference type="AlphaFoldDB" id="A0A0B2VXW6"/>
<accession>A0A0B2VXW6</accession>
<gene>
    <name evidence="1" type="ORF">Tcan_00197</name>
</gene>
<evidence type="ECO:0000313" key="2">
    <source>
        <dbReference type="Proteomes" id="UP000031036"/>
    </source>
</evidence>
<reference evidence="1 2" key="1">
    <citation type="submission" date="2014-11" db="EMBL/GenBank/DDBJ databases">
        <title>Genetic blueprint of the zoonotic pathogen Toxocara canis.</title>
        <authorList>
            <person name="Zhu X.-Q."/>
            <person name="Korhonen P.K."/>
            <person name="Cai H."/>
            <person name="Young N.D."/>
            <person name="Nejsum P."/>
            <person name="von Samson-Himmelstjerna G."/>
            <person name="Boag P.R."/>
            <person name="Tan P."/>
            <person name="Li Q."/>
            <person name="Min J."/>
            <person name="Yang Y."/>
            <person name="Wang X."/>
            <person name="Fang X."/>
            <person name="Hall R.S."/>
            <person name="Hofmann A."/>
            <person name="Sternberg P.W."/>
            <person name="Jex A.R."/>
            <person name="Gasser R.B."/>
        </authorList>
    </citation>
    <scope>NUCLEOTIDE SEQUENCE [LARGE SCALE GENOMIC DNA]</scope>
    <source>
        <strain evidence="1">PN_DK_2014</strain>
    </source>
</reference>
<sequence>MIFRHGDQEVPEWHLSSDCSSTRTKKFSIVRVKRCCEDLFLGKEVSNVMNHQRSKKRKEQQKNMIITKEPYAVQAVSPVSTVDSRHLYSSNRRSTAVTTSR</sequence>
<comment type="caution">
    <text evidence="1">The sequence shown here is derived from an EMBL/GenBank/DDBJ whole genome shotgun (WGS) entry which is preliminary data.</text>
</comment>
<protein>
    <submittedName>
        <fullName evidence="1">Uncharacterized protein</fullName>
    </submittedName>
</protein>
<evidence type="ECO:0000313" key="1">
    <source>
        <dbReference type="EMBL" id="KHN86523.1"/>
    </source>
</evidence>
<organism evidence="1 2">
    <name type="scientific">Toxocara canis</name>
    <name type="common">Canine roundworm</name>
    <dbReference type="NCBI Taxonomy" id="6265"/>
    <lineage>
        <taxon>Eukaryota</taxon>
        <taxon>Metazoa</taxon>
        <taxon>Ecdysozoa</taxon>
        <taxon>Nematoda</taxon>
        <taxon>Chromadorea</taxon>
        <taxon>Rhabditida</taxon>
        <taxon>Spirurina</taxon>
        <taxon>Ascaridomorpha</taxon>
        <taxon>Ascaridoidea</taxon>
        <taxon>Toxocaridae</taxon>
        <taxon>Toxocara</taxon>
    </lineage>
</organism>
<dbReference type="Proteomes" id="UP000031036">
    <property type="component" value="Unassembled WGS sequence"/>
</dbReference>
<name>A0A0B2VXW6_TOXCA</name>
<proteinExistence type="predicted"/>
<keyword evidence="2" id="KW-1185">Reference proteome</keyword>
<dbReference type="EMBL" id="JPKZ01000595">
    <property type="protein sequence ID" value="KHN86523.1"/>
    <property type="molecule type" value="Genomic_DNA"/>
</dbReference>